<keyword evidence="2" id="KW-1185">Reference proteome</keyword>
<dbReference type="AlphaFoldDB" id="A0AAV1JU54"/>
<protein>
    <submittedName>
        <fullName evidence="1">Uncharacterized protein</fullName>
    </submittedName>
</protein>
<dbReference type="GO" id="GO:0005759">
    <property type="term" value="C:mitochondrial matrix"/>
    <property type="evidence" value="ECO:0007669"/>
    <property type="project" value="TreeGrafter"/>
</dbReference>
<comment type="caution">
    <text evidence="1">The sequence shown here is derived from an EMBL/GenBank/DDBJ whole genome shotgun (WGS) entry which is preliminary data.</text>
</comment>
<dbReference type="PANTHER" id="PTHR22602">
    <property type="entry name" value="TRANSFERASE CAF17, MITOCHONDRIAL-RELATED"/>
    <property type="match status" value="1"/>
</dbReference>
<proteinExistence type="predicted"/>
<evidence type="ECO:0000313" key="2">
    <source>
        <dbReference type="Proteomes" id="UP001497472"/>
    </source>
</evidence>
<sequence>MRHFEEGSHSVYAMFLNNKGRVLFDTLIHKWDDEHSFMLECDSKIISSLEKHLKVFKLRRKVSIEDVNKNYKLWAFITPSDTVFDENVNPKNEVNMFKDPRLNDLGYRLISAPSLSEIHIASTLGKDVTIDSEDGYKYLRYKLGVSEGSEDLPPGTSFPLEVNCDYLHGSLLNQIGGLLKRLKKLQRMNRTVQMHHSKDLNLCDRNGY</sequence>
<dbReference type="Proteomes" id="UP001497472">
    <property type="component" value="Unassembled WGS sequence"/>
</dbReference>
<gene>
    <name evidence="1" type="ORF">LNINA_LOCUS11337</name>
</gene>
<dbReference type="InterPro" id="IPR027266">
    <property type="entry name" value="TrmE/GcvT-like"/>
</dbReference>
<accession>A0AAV1JU54</accession>
<dbReference type="InterPro" id="IPR045179">
    <property type="entry name" value="YgfZ/GcvT"/>
</dbReference>
<dbReference type="PANTHER" id="PTHR22602:SF0">
    <property type="entry name" value="TRANSFERASE CAF17, MITOCHONDRIAL-RELATED"/>
    <property type="match status" value="1"/>
</dbReference>
<reference evidence="1 2" key="1">
    <citation type="submission" date="2023-11" db="EMBL/GenBank/DDBJ databases">
        <authorList>
            <person name="Okamura Y."/>
        </authorList>
    </citation>
    <scope>NUCLEOTIDE SEQUENCE [LARGE SCALE GENOMIC DNA]</scope>
</reference>
<dbReference type="Gene3D" id="3.30.1360.120">
    <property type="entry name" value="Probable tRNA modification gtpase trme, domain 1"/>
    <property type="match status" value="1"/>
</dbReference>
<dbReference type="EMBL" id="CAVLEF010000140">
    <property type="protein sequence ID" value="CAK1552280.1"/>
    <property type="molecule type" value="Genomic_DNA"/>
</dbReference>
<organism evidence="1 2">
    <name type="scientific">Leptosia nina</name>
    <dbReference type="NCBI Taxonomy" id="320188"/>
    <lineage>
        <taxon>Eukaryota</taxon>
        <taxon>Metazoa</taxon>
        <taxon>Ecdysozoa</taxon>
        <taxon>Arthropoda</taxon>
        <taxon>Hexapoda</taxon>
        <taxon>Insecta</taxon>
        <taxon>Pterygota</taxon>
        <taxon>Neoptera</taxon>
        <taxon>Endopterygota</taxon>
        <taxon>Lepidoptera</taxon>
        <taxon>Glossata</taxon>
        <taxon>Ditrysia</taxon>
        <taxon>Papilionoidea</taxon>
        <taxon>Pieridae</taxon>
        <taxon>Pierinae</taxon>
        <taxon>Leptosia</taxon>
    </lineage>
</organism>
<dbReference type="GO" id="GO:0016226">
    <property type="term" value="P:iron-sulfur cluster assembly"/>
    <property type="evidence" value="ECO:0007669"/>
    <property type="project" value="TreeGrafter"/>
</dbReference>
<dbReference type="SUPFAM" id="SSF103025">
    <property type="entry name" value="Folate-binding domain"/>
    <property type="match status" value="1"/>
</dbReference>
<evidence type="ECO:0000313" key="1">
    <source>
        <dbReference type="EMBL" id="CAK1552280.1"/>
    </source>
</evidence>
<name>A0AAV1JU54_9NEOP</name>